<proteinExistence type="predicted"/>
<protein>
    <recommendedName>
        <fullName evidence="3">Helix-turn-helix domain-containing protein</fullName>
    </recommendedName>
</protein>
<name>A0ABR8KT79_9SPHN</name>
<dbReference type="Proteomes" id="UP000635384">
    <property type="component" value="Unassembled WGS sequence"/>
</dbReference>
<sequence>MPPSHQQRRNLPPFFTPVKLRARRDGWTGQVQCAFLAELYLIGAVSVAAVRVGRSRATAYALRERSDAEGFAAAWDFVLRGPARPDEPPVRYCRVADWRKLTLKQLIWMNETGLWRPVIYRGKMRSIARKPDNSALLRLLRRTDPAPKSVAGAAR</sequence>
<dbReference type="RefSeq" id="WP_190788237.1">
    <property type="nucleotide sequence ID" value="NZ_JACXLC010000001.1"/>
</dbReference>
<evidence type="ECO:0008006" key="3">
    <source>
        <dbReference type="Google" id="ProtNLM"/>
    </source>
</evidence>
<evidence type="ECO:0000313" key="1">
    <source>
        <dbReference type="EMBL" id="MBD2842805.1"/>
    </source>
</evidence>
<evidence type="ECO:0000313" key="2">
    <source>
        <dbReference type="Proteomes" id="UP000635384"/>
    </source>
</evidence>
<gene>
    <name evidence="1" type="ORF">IB285_11125</name>
</gene>
<accession>A0ABR8KT79</accession>
<keyword evidence="2" id="KW-1185">Reference proteome</keyword>
<comment type="caution">
    <text evidence="1">The sequence shown here is derived from an EMBL/GenBank/DDBJ whole genome shotgun (WGS) entry which is preliminary data.</text>
</comment>
<dbReference type="EMBL" id="JACXLC010000001">
    <property type="protein sequence ID" value="MBD2842805.1"/>
    <property type="molecule type" value="Genomic_DNA"/>
</dbReference>
<reference evidence="1 2" key="1">
    <citation type="submission" date="2020-09" db="EMBL/GenBank/DDBJ databases">
        <authorList>
            <person name="Yoon J.-W."/>
        </authorList>
    </citation>
    <scope>NUCLEOTIDE SEQUENCE [LARGE SCALE GENOMIC DNA]</scope>
    <source>
        <strain evidence="1 2">KMU-140</strain>
    </source>
</reference>
<organism evidence="1 2">
    <name type="scientific">Erythrobacter rubeus</name>
    <dbReference type="NCBI Taxonomy" id="2760803"/>
    <lineage>
        <taxon>Bacteria</taxon>
        <taxon>Pseudomonadati</taxon>
        <taxon>Pseudomonadota</taxon>
        <taxon>Alphaproteobacteria</taxon>
        <taxon>Sphingomonadales</taxon>
        <taxon>Erythrobacteraceae</taxon>
        <taxon>Erythrobacter/Porphyrobacter group</taxon>
        <taxon>Erythrobacter</taxon>
    </lineage>
</organism>